<name>A0ABU7G4G1_9ALTE</name>
<reference evidence="1 2" key="2">
    <citation type="submission" date="2023-12" db="EMBL/GenBank/DDBJ databases">
        <authorList>
            <consortium name="Cladostephus spongiosus"/>
            <person name="Lorente B."/>
            <person name="Cabral C."/>
            <person name="Frias J."/>
            <person name="Faria J."/>
            <person name="Toubarro D."/>
        </authorList>
    </citation>
    <scope>NUCLEOTIDE SEQUENCE [LARGE SCALE GENOMIC DNA]</scope>
    <source>
        <strain evidence="1 2">ZMCS4</strain>
    </source>
</reference>
<comment type="caution">
    <text evidence="1">The sequence shown here is derived from an EMBL/GenBank/DDBJ whole genome shotgun (WGS) entry which is preliminary data.</text>
</comment>
<dbReference type="Gene3D" id="6.10.280.50">
    <property type="match status" value="1"/>
</dbReference>
<dbReference type="InterPro" id="IPR007420">
    <property type="entry name" value="DUF465"/>
</dbReference>
<dbReference type="EMBL" id="JAYDYW010000007">
    <property type="protein sequence ID" value="MEE1674294.1"/>
    <property type="molecule type" value="Genomic_DNA"/>
</dbReference>
<dbReference type="RefSeq" id="WP_329775444.1">
    <property type="nucleotide sequence ID" value="NZ_JAYDYW010000007.1"/>
</dbReference>
<evidence type="ECO:0000313" key="2">
    <source>
        <dbReference type="Proteomes" id="UP001310248"/>
    </source>
</evidence>
<sequence>MLGEDHSLAKEFPELLDKITALTGSDEKFAADTKRYNALDKEIRVLELRGGPIDDEAMHQLKHDRAELKDSLYQRLK</sequence>
<dbReference type="Pfam" id="PF04325">
    <property type="entry name" value="DUF465"/>
    <property type="match status" value="1"/>
</dbReference>
<organism evidence="1 2">
    <name type="scientific">Agarivorans aestuarii</name>
    <dbReference type="NCBI Taxonomy" id="1563703"/>
    <lineage>
        <taxon>Bacteria</taxon>
        <taxon>Pseudomonadati</taxon>
        <taxon>Pseudomonadota</taxon>
        <taxon>Gammaproteobacteria</taxon>
        <taxon>Alteromonadales</taxon>
        <taxon>Alteromonadaceae</taxon>
        <taxon>Agarivorans</taxon>
    </lineage>
</organism>
<gene>
    <name evidence="1" type="ORF">SNR37_003731</name>
</gene>
<dbReference type="Proteomes" id="UP001310248">
    <property type="component" value="Unassembled WGS sequence"/>
</dbReference>
<protein>
    <submittedName>
        <fullName evidence="1">YdcH family protein</fullName>
    </submittedName>
</protein>
<keyword evidence="2" id="KW-1185">Reference proteome</keyword>
<proteinExistence type="predicted"/>
<accession>A0ABU7G4G1</accession>
<dbReference type="InterPro" id="IPR038444">
    <property type="entry name" value="DUF465_sf"/>
</dbReference>
<evidence type="ECO:0000313" key="1">
    <source>
        <dbReference type="EMBL" id="MEE1674294.1"/>
    </source>
</evidence>
<reference evidence="2" key="1">
    <citation type="submission" date="2023-07" db="EMBL/GenBank/DDBJ databases">
        <title>Draft genome sequence of Agarivorans aestuarii strain ZMCS4, a CAZymes producing bacteria isolated from the marine brown algae Clodostephus spongiosus.</title>
        <authorList>
            <person name="Lorente B."/>
            <person name="Cabral C."/>
            <person name="Frias J."/>
            <person name="Faria J."/>
            <person name="Toubarro D."/>
        </authorList>
    </citation>
    <scope>NUCLEOTIDE SEQUENCE [LARGE SCALE GENOMIC DNA]</scope>
    <source>
        <strain evidence="2">ZMCS4</strain>
    </source>
</reference>